<sequence>MRLKYCFSFYKLEKYVLFLAIIAGFFGSALFPINVGLFHLFPYRIFLIFLWFMFIIHLLLKPESFSLLFKNSIFNLLFLFIWLFYGTLSLLWSAAISDGIRDWIFLFMGISTIIFSCFYLRSKKDFHIYFWLWMVAFLILIFIGFWEIRTGFHLPVSGYFRETRTWLMYRPTGTFHNPNDYATYLVLSIPFALALTSYNSFLWLKLLGVIIASSGLLLIVATGSRANILAFFLQGIVFFLFFRSKARIALLVCFVLVLGVFWSYDIGSVKDLIGEIISGIESLRTQYKLGIGSVAVRLNLIKNGLHFLYSTAGFGVGPGNIEYYMANRAIYDTRGIMNIHNWWFEVLVNYGIFIFLAYLFFFFGMLRSLWRVWKKSIDRSEKMLSEALFLSLIGFLIGSISSSSIMAITAHWLLYAFSVSFIKWAKTGEY</sequence>
<feature type="transmembrane region" description="Helical" evidence="5">
    <location>
        <begin position="41"/>
        <end position="60"/>
    </location>
</feature>
<keyword evidence="4 5" id="KW-0472">Membrane</keyword>
<feature type="transmembrane region" description="Helical" evidence="5">
    <location>
        <begin position="181"/>
        <end position="204"/>
    </location>
</feature>
<feature type="transmembrane region" description="Helical" evidence="5">
    <location>
        <begin position="103"/>
        <end position="121"/>
    </location>
</feature>
<dbReference type="PANTHER" id="PTHR37422">
    <property type="entry name" value="TEICHURONIC ACID BIOSYNTHESIS PROTEIN TUAE"/>
    <property type="match status" value="1"/>
</dbReference>
<organism evidence="7 8">
    <name type="scientific">Atribacter laminatus</name>
    <dbReference type="NCBI Taxonomy" id="2847778"/>
    <lineage>
        <taxon>Bacteria</taxon>
        <taxon>Pseudomonadati</taxon>
        <taxon>Atribacterota</taxon>
        <taxon>Atribacteria</taxon>
        <taxon>Atribacterales</taxon>
        <taxon>Atribacteraceae</taxon>
        <taxon>Atribacter</taxon>
    </lineage>
</organism>
<evidence type="ECO:0000256" key="3">
    <source>
        <dbReference type="ARBA" id="ARBA00022989"/>
    </source>
</evidence>
<evidence type="ECO:0000256" key="2">
    <source>
        <dbReference type="ARBA" id="ARBA00022692"/>
    </source>
</evidence>
<dbReference type="InterPro" id="IPR051533">
    <property type="entry name" value="WaaL-like"/>
</dbReference>
<dbReference type="KEGG" id="alam:RT761_00513"/>
<dbReference type="RefSeq" id="WP_218112523.1">
    <property type="nucleotide sequence ID" value="NZ_CP065383.1"/>
</dbReference>
<dbReference type="GO" id="GO:0016020">
    <property type="term" value="C:membrane"/>
    <property type="evidence" value="ECO:0007669"/>
    <property type="project" value="UniProtKB-SubCell"/>
</dbReference>
<evidence type="ECO:0000313" key="7">
    <source>
        <dbReference type="EMBL" id="QPM67312.1"/>
    </source>
</evidence>
<protein>
    <submittedName>
        <fullName evidence="7">Teichuronic acid biosynthesis protein TuaE</fullName>
    </submittedName>
</protein>
<dbReference type="EMBL" id="CP065383">
    <property type="protein sequence ID" value="QPM67312.1"/>
    <property type="molecule type" value="Genomic_DNA"/>
</dbReference>
<reference evidence="7 8" key="1">
    <citation type="journal article" date="2021" name="Nat. Commun.">
        <title>Isolation of a member of the candidate phylum Atribacteria reveals a unique cell membrane structure.</title>
        <authorList>
            <person name="Taiki K."/>
            <person name="Nobu M.K."/>
            <person name="Kusada H."/>
            <person name="Meng X.-Y."/>
            <person name="Hosoki N."/>
            <person name="Uematsu K."/>
            <person name="Yoshioka H."/>
            <person name="Kamagata Y."/>
            <person name="Tamaki H."/>
        </authorList>
    </citation>
    <scope>NUCLEOTIDE SEQUENCE [LARGE SCALE GENOMIC DNA]</scope>
    <source>
        <strain evidence="7 8">RT761</strain>
    </source>
</reference>
<keyword evidence="8" id="KW-1185">Reference proteome</keyword>
<dbReference type="InterPro" id="IPR007016">
    <property type="entry name" value="O-antigen_ligase-rel_domated"/>
</dbReference>
<dbReference type="PANTHER" id="PTHR37422:SF23">
    <property type="entry name" value="TEICHURONIC ACID BIOSYNTHESIS PROTEIN TUAE"/>
    <property type="match status" value="1"/>
</dbReference>
<keyword evidence="3 5" id="KW-1133">Transmembrane helix</keyword>
<evidence type="ECO:0000313" key="8">
    <source>
        <dbReference type="Proteomes" id="UP000594463"/>
    </source>
</evidence>
<feature type="transmembrane region" description="Helical" evidence="5">
    <location>
        <begin position="216"/>
        <end position="242"/>
    </location>
</feature>
<feature type="transmembrane region" description="Helical" evidence="5">
    <location>
        <begin position="307"/>
        <end position="326"/>
    </location>
</feature>
<feature type="domain" description="O-antigen ligase-related" evidence="6">
    <location>
        <begin position="215"/>
        <end position="359"/>
    </location>
</feature>
<name>A0A7T1AJY7_ATRLM</name>
<dbReference type="AlphaFoldDB" id="A0A7T1AJY7"/>
<feature type="transmembrane region" description="Helical" evidence="5">
    <location>
        <begin position="346"/>
        <end position="366"/>
    </location>
</feature>
<feature type="transmembrane region" description="Helical" evidence="5">
    <location>
        <begin position="248"/>
        <end position="264"/>
    </location>
</feature>
<dbReference type="Pfam" id="PF04932">
    <property type="entry name" value="Wzy_C"/>
    <property type="match status" value="1"/>
</dbReference>
<evidence type="ECO:0000259" key="6">
    <source>
        <dbReference type="Pfam" id="PF04932"/>
    </source>
</evidence>
<evidence type="ECO:0000256" key="4">
    <source>
        <dbReference type="ARBA" id="ARBA00023136"/>
    </source>
</evidence>
<feature type="transmembrane region" description="Helical" evidence="5">
    <location>
        <begin position="12"/>
        <end position="35"/>
    </location>
</feature>
<accession>A0A7T1AJY7</accession>
<keyword evidence="2 5" id="KW-0812">Transmembrane</keyword>
<feature type="transmembrane region" description="Helical" evidence="5">
    <location>
        <begin position="387"/>
        <end position="414"/>
    </location>
</feature>
<comment type="subcellular location">
    <subcellularLocation>
        <location evidence="1">Membrane</location>
        <topology evidence="1">Multi-pass membrane protein</topology>
    </subcellularLocation>
</comment>
<proteinExistence type="predicted"/>
<dbReference type="Proteomes" id="UP000594463">
    <property type="component" value="Chromosome"/>
</dbReference>
<gene>
    <name evidence="7" type="primary">tuaE</name>
    <name evidence="7" type="ORF">RT761_00513</name>
</gene>
<evidence type="ECO:0000256" key="1">
    <source>
        <dbReference type="ARBA" id="ARBA00004141"/>
    </source>
</evidence>
<evidence type="ECO:0000256" key="5">
    <source>
        <dbReference type="SAM" id="Phobius"/>
    </source>
</evidence>
<feature type="transmembrane region" description="Helical" evidence="5">
    <location>
        <begin position="128"/>
        <end position="146"/>
    </location>
</feature>
<feature type="transmembrane region" description="Helical" evidence="5">
    <location>
        <begin position="72"/>
        <end position="97"/>
    </location>
</feature>